<dbReference type="Gene3D" id="1.10.10.10">
    <property type="entry name" value="Winged helix-like DNA-binding domain superfamily/Winged helix DNA-binding domain"/>
    <property type="match status" value="1"/>
</dbReference>
<dbReference type="Proteomes" id="UP001651690">
    <property type="component" value="Unassembled WGS sequence"/>
</dbReference>
<feature type="domain" description="PAS" evidence="2">
    <location>
        <begin position="60"/>
        <end position="101"/>
    </location>
</feature>
<evidence type="ECO:0000313" key="5">
    <source>
        <dbReference type="Proteomes" id="UP001651690"/>
    </source>
</evidence>
<proteinExistence type="predicted"/>
<name>A0ABT1MGC7_9MYCO</name>
<dbReference type="PROSITE" id="PS50921">
    <property type="entry name" value="ANTAR"/>
    <property type="match status" value="1"/>
</dbReference>
<dbReference type="Pfam" id="PF08447">
    <property type="entry name" value="PAS_3"/>
    <property type="match status" value="1"/>
</dbReference>
<keyword evidence="5" id="KW-1185">Reference proteome</keyword>
<dbReference type="InterPro" id="IPR035965">
    <property type="entry name" value="PAS-like_dom_sf"/>
</dbReference>
<evidence type="ECO:0000313" key="4">
    <source>
        <dbReference type="EMBL" id="MCP9276807.1"/>
    </source>
</evidence>
<dbReference type="PROSITE" id="PS50112">
    <property type="entry name" value="PAS"/>
    <property type="match status" value="1"/>
</dbReference>
<dbReference type="InterPro" id="IPR005561">
    <property type="entry name" value="ANTAR"/>
</dbReference>
<dbReference type="InterPro" id="IPR011006">
    <property type="entry name" value="CheY-like_superfamily"/>
</dbReference>
<evidence type="ECO:0000259" key="3">
    <source>
        <dbReference type="PROSITE" id="PS50921"/>
    </source>
</evidence>
<dbReference type="RefSeq" id="WP_255065051.1">
    <property type="nucleotide sequence ID" value="NZ_JANDBD010000020.1"/>
</dbReference>
<organism evidence="4 5">
    <name type="scientific">Mycolicibacterium arenosum</name>
    <dbReference type="NCBI Taxonomy" id="2952157"/>
    <lineage>
        <taxon>Bacteria</taxon>
        <taxon>Bacillati</taxon>
        <taxon>Actinomycetota</taxon>
        <taxon>Actinomycetes</taxon>
        <taxon>Mycobacteriales</taxon>
        <taxon>Mycobacteriaceae</taxon>
        <taxon>Mycolicibacterium</taxon>
    </lineage>
</organism>
<feature type="region of interest" description="Disordered" evidence="1">
    <location>
        <begin position="1"/>
        <end position="41"/>
    </location>
</feature>
<accession>A0ABT1MGC7</accession>
<evidence type="ECO:0000256" key="1">
    <source>
        <dbReference type="SAM" id="MobiDB-lite"/>
    </source>
</evidence>
<gene>
    <name evidence="4" type="ORF">NM203_31960</name>
</gene>
<comment type="caution">
    <text evidence="4">The sequence shown here is derived from an EMBL/GenBank/DDBJ whole genome shotgun (WGS) entry which is preliminary data.</text>
</comment>
<sequence length="239" mass="26381">MSVNGPSEREVGLADQAAADAAETGVDGQRASPLDKAILGGPPQRVGRFEYRYDTDTWMWSDTVARIHGYEPGEVTPTTDLVLKHKHPDDLAQVRALLSQTAAPFSSRHRIITTTGLTRRVVVVGDAVTDDDDRVVATRGFYIDITDSFDGDLQQSLSEELDVILAHREIIDLAKGMLMAVYRINADAAFAVLRWRSQELNVKLFTVAEKLVDELPEILGTRLSATTPVDHYLMSLAFE</sequence>
<dbReference type="SUPFAM" id="SSF52172">
    <property type="entry name" value="CheY-like"/>
    <property type="match status" value="1"/>
</dbReference>
<dbReference type="SMART" id="SM01012">
    <property type="entry name" value="ANTAR"/>
    <property type="match status" value="1"/>
</dbReference>
<dbReference type="Pfam" id="PF03861">
    <property type="entry name" value="ANTAR"/>
    <property type="match status" value="1"/>
</dbReference>
<dbReference type="InterPro" id="IPR000014">
    <property type="entry name" value="PAS"/>
</dbReference>
<dbReference type="InterPro" id="IPR013655">
    <property type="entry name" value="PAS_fold_3"/>
</dbReference>
<dbReference type="InterPro" id="IPR036388">
    <property type="entry name" value="WH-like_DNA-bd_sf"/>
</dbReference>
<dbReference type="EMBL" id="JANDBD010000020">
    <property type="protein sequence ID" value="MCP9276807.1"/>
    <property type="molecule type" value="Genomic_DNA"/>
</dbReference>
<reference evidence="4 5" key="1">
    <citation type="submission" date="2022-06" db="EMBL/GenBank/DDBJ databases">
        <title>Mycolicibacterium sp. CAU 1645 isolated from seawater.</title>
        <authorList>
            <person name="Kim W."/>
        </authorList>
    </citation>
    <scope>NUCLEOTIDE SEQUENCE [LARGE SCALE GENOMIC DNA]</scope>
    <source>
        <strain evidence="4 5">CAU 1645</strain>
    </source>
</reference>
<dbReference type="SUPFAM" id="SSF55785">
    <property type="entry name" value="PYP-like sensor domain (PAS domain)"/>
    <property type="match status" value="1"/>
</dbReference>
<dbReference type="Gene3D" id="3.30.450.20">
    <property type="entry name" value="PAS domain"/>
    <property type="match status" value="1"/>
</dbReference>
<protein>
    <submittedName>
        <fullName evidence="4">PAS and ANTAR domain-containing protein</fullName>
    </submittedName>
</protein>
<evidence type="ECO:0000259" key="2">
    <source>
        <dbReference type="PROSITE" id="PS50112"/>
    </source>
</evidence>
<feature type="domain" description="ANTAR" evidence="3">
    <location>
        <begin position="151"/>
        <end position="212"/>
    </location>
</feature>